<dbReference type="Proteomes" id="UP001345013">
    <property type="component" value="Unassembled WGS sequence"/>
</dbReference>
<feature type="transmembrane region" description="Helical" evidence="1">
    <location>
        <begin position="228"/>
        <end position="247"/>
    </location>
</feature>
<feature type="transmembrane region" description="Helical" evidence="1">
    <location>
        <begin position="197"/>
        <end position="216"/>
    </location>
</feature>
<feature type="transmembrane region" description="Helical" evidence="1">
    <location>
        <begin position="147"/>
        <end position="167"/>
    </location>
</feature>
<keyword evidence="1" id="KW-0812">Transmembrane</keyword>
<evidence type="ECO:0008006" key="4">
    <source>
        <dbReference type="Google" id="ProtNLM"/>
    </source>
</evidence>
<organism evidence="2 3">
    <name type="scientific">Lithohypha guttulata</name>
    <dbReference type="NCBI Taxonomy" id="1690604"/>
    <lineage>
        <taxon>Eukaryota</taxon>
        <taxon>Fungi</taxon>
        <taxon>Dikarya</taxon>
        <taxon>Ascomycota</taxon>
        <taxon>Pezizomycotina</taxon>
        <taxon>Eurotiomycetes</taxon>
        <taxon>Chaetothyriomycetidae</taxon>
        <taxon>Chaetothyriales</taxon>
        <taxon>Trichomeriaceae</taxon>
        <taxon>Lithohypha</taxon>
    </lineage>
</organism>
<protein>
    <recommendedName>
        <fullName evidence="4">RGS domain-containing protein</fullName>
    </recommendedName>
</protein>
<comment type="caution">
    <text evidence="2">The sequence shown here is derived from an EMBL/GenBank/DDBJ whole genome shotgun (WGS) entry which is preliminary data.</text>
</comment>
<reference evidence="2 3" key="1">
    <citation type="submission" date="2023-08" db="EMBL/GenBank/DDBJ databases">
        <title>Black Yeasts Isolated from many extreme environments.</title>
        <authorList>
            <person name="Coleine C."/>
            <person name="Stajich J.E."/>
            <person name="Selbmann L."/>
        </authorList>
    </citation>
    <scope>NUCLEOTIDE SEQUENCE [LARGE SCALE GENOMIC DNA]</scope>
    <source>
        <strain evidence="2 3">CCFEE 5885</strain>
    </source>
</reference>
<evidence type="ECO:0000313" key="3">
    <source>
        <dbReference type="Proteomes" id="UP001345013"/>
    </source>
</evidence>
<dbReference type="EMBL" id="JAVRRG010000028">
    <property type="protein sequence ID" value="KAK5095397.1"/>
    <property type="molecule type" value="Genomic_DNA"/>
</dbReference>
<name>A0ABR0KHX7_9EURO</name>
<keyword evidence="3" id="KW-1185">Reference proteome</keyword>
<feature type="transmembrane region" description="Helical" evidence="1">
    <location>
        <begin position="55"/>
        <end position="77"/>
    </location>
</feature>
<feature type="transmembrane region" description="Helical" evidence="1">
    <location>
        <begin position="20"/>
        <end position="43"/>
    </location>
</feature>
<keyword evidence="1" id="KW-0472">Membrane</keyword>
<feature type="transmembrane region" description="Helical" evidence="1">
    <location>
        <begin position="267"/>
        <end position="285"/>
    </location>
</feature>
<sequence length="594" mass="66907">MFFEPKGRDWGSTVNWDDLAKIYAFLTVSWTLLLLLGVVWLILNRNLGFIRIRNLPLAISSTVFLHIYLVKICLAYTTNGHFLCSAEYWIMSIYLPIGIALYQAYLVQLRSVWEQQQKLVSPGSSLHEKEGKSVLHRWRSLSSLRQSYCFIGLGMIVQLIITTVLYATTPTLQGDWSSYGNISHAKGQGLCRKSLPWIPSAFWQLFLSWFYGPYTLFKTRNIHDIHFWRAQIIISVISGLPGAPIWLASLYVPEFKRINRWFVPPMWLAPGIVVIQFVTIFFPVFEHWRSKRQLRDTMSLLRAWDEQSQDSDQSYQSSLGKLTPKTSVSVVRPVTGAAPDPDTRINTMASLRKALSVNPGPLLHFAATRDFTAENILFLMRVRQWRSAWVTAPKVDMEISPSAFENLFNMAVDIYSSLVDDRTAEFPINIEDKVRRNLDDVFASAAAVTDSRSSSDLEDEQTLFGSASGRSDVAPFGHIELKPKGSPGGSSDSFRGSPLLPSVWGVQIQATAKPTPTTTVLEEKPTAVFATHPCVRPLGGAKGVIREGFGKDVFDEAERSIEYLVLTNTWQKFVGDGNARRIAADILRERSVTL</sequence>
<evidence type="ECO:0000313" key="2">
    <source>
        <dbReference type="EMBL" id="KAK5095397.1"/>
    </source>
</evidence>
<gene>
    <name evidence="2" type="ORF">LTR24_003109</name>
</gene>
<keyword evidence="1" id="KW-1133">Transmembrane helix</keyword>
<feature type="transmembrane region" description="Helical" evidence="1">
    <location>
        <begin position="89"/>
        <end position="107"/>
    </location>
</feature>
<accession>A0ABR0KHX7</accession>
<proteinExistence type="predicted"/>
<evidence type="ECO:0000256" key="1">
    <source>
        <dbReference type="SAM" id="Phobius"/>
    </source>
</evidence>